<evidence type="ECO:0000256" key="1">
    <source>
        <dbReference type="SAM" id="MobiDB-lite"/>
    </source>
</evidence>
<protein>
    <submittedName>
        <fullName evidence="2">Uncharacterized protein</fullName>
    </submittedName>
</protein>
<sequence length="89" mass="9333">MLGSSPWTDGDTTAGARARSVDGPSACDAAIVAVEFGSTRHWALTCSGSMVRFFSNRVSVAMWVAGADVVGCHGDSKRADRNAAMQARR</sequence>
<proteinExistence type="predicted"/>
<keyword evidence="3" id="KW-1185">Reference proteome</keyword>
<reference evidence="2 3" key="1">
    <citation type="journal article" date="2018" name="Evol. Lett.">
        <title>Horizontal gene cluster transfer increased hallucinogenic mushroom diversity.</title>
        <authorList>
            <person name="Reynolds H.T."/>
            <person name="Vijayakumar V."/>
            <person name="Gluck-Thaler E."/>
            <person name="Korotkin H.B."/>
            <person name="Matheny P.B."/>
            <person name="Slot J.C."/>
        </authorList>
    </citation>
    <scope>NUCLEOTIDE SEQUENCE [LARGE SCALE GENOMIC DNA]</scope>
    <source>
        <strain evidence="2 3">2631</strain>
    </source>
</reference>
<dbReference type="AlphaFoldDB" id="A0A409VVB3"/>
<dbReference type="Proteomes" id="UP000283269">
    <property type="component" value="Unassembled WGS sequence"/>
</dbReference>
<comment type="caution">
    <text evidence="2">The sequence shown here is derived from an EMBL/GenBank/DDBJ whole genome shotgun (WGS) entry which is preliminary data.</text>
</comment>
<organism evidence="2 3">
    <name type="scientific">Psilocybe cyanescens</name>
    <dbReference type="NCBI Taxonomy" id="93625"/>
    <lineage>
        <taxon>Eukaryota</taxon>
        <taxon>Fungi</taxon>
        <taxon>Dikarya</taxon>
        <taxon>Basidiomycota</taxon>
        <taxon>Agaricomycotina</taxon>
        <taxon>Agaricomycetes</taxon>
        <taxon>Agaricomycetidae</taxon>
        <taxon>Agaricales</taxon>
        <taxon>Agaricineae</taxon>
        <taxon>Strophariaceae</taxon>
        <taxon>Psilocybe</taxon>
    </lineage>
</organism>
<accession>A0A409VVB3</accession>
<dbReference type="InParanoid" id="A0A409VVB3"/>
<evidence type="ECO:0000313" key="2">
    <source>
        <dbReference type="EMBL" id="PPQ70173.1"/>
    </source>
</evidence>
<feature type="compositionally biased region" description="Polar residues" evidence="1">
    <location>
        <begin position="1"/>
        <end position="11"/>
    </location>
</feature>
<dbReference type="EMBL" id="NHYD01003912">
    <property type="protein sequence ID" value="PPQ70173.1"/>
    <property type="molecule type" value="Genomic_DNA"/>
</dbReference>
<name>A0A409VVB3_PSICY</name>
<evidence type="ECO:0000313" key="3">
    <source>
        <dbReference type="Proteomes" id="UP000283269"/>
    </source>
</evidence>
<feature type="region of interest" description="Disordered" evidence="1">
    <location>
        <begin position="1"/>
        <end position="21"/>
    </location>
</feature>
<gene>
    <name evidence="2" type="ORF">CVT25_011771</name>
</gene>